<dbReference type="GO" id="GO:0016491">
    <property type="term" value="F:oxidoreductase activity"/>
    <property type="evidence" value="ECO:0007669"/>
    <property type="project" value="UniProtKB-KW"/>
</dbReference>
<dbReference type="GO" id="GO:0005737">
    <property type="term" value="C:cytoplasm"/>
    <property type="evidence" value="ECO:0007669"/>
    <property type="project" value="TreeGrafter"/>
</dbReference>
<reference evidence="5" key="1">
    <citation type="journal article" date="2014" name="Genome Announc.">
        <title>De novo whole-genome sequence and genome annotation of Lichtheimia ramosa.</title>
        <authorList>
            <person name="Linde J."/>
            <person name="Schwartze V."/>
            <person name="Binder U."/>
            <person name="Lass-Florl C."/>
            <person name="Voigt K."/>
            <person name="Horn F."/>
        </authorList>
    </citation>
    <scope>NUCLEOTIDE SEQUENCE</scope>
    <source>
        <strain evidence="5">JMRC FSU:6197</strain>
    </source>
</reference>
<dbReference type="OrthoDB" id="9876299at2759"/>
<evidence type="ECO:0000256" key="3">
    <source>
        <dbReference type="ARBA" id="ARBA00023002"/>
    </source>
</evidence>
<accession>A0A077X071</accession>
<evidence type="ECO:0000256" key="2">
    <source>
        <dbReference type="ARBA" id="ARBA00022857"/>
    </source>
</evidence>
<dbReference type="PRINTS" id="PR00081">
    <property type="entry name" value="GDHRDH"/>
</dbReference>
<dbReference type="InterPro" id="IPR002347">
    <property type="entry name" value="SDR_fam"/>
</dbReference>
<keyword evidence="3" id="KW-0560">Oxidoreductase</keyword>
<dbReference type="PRINTS" id="PR00080">
    <property type="entry name" value="SDRFAMILY"/>
</dbReference>
<gene>
    <name evidence="5" type="ORF">LRAMOSA05078</name>
</gene>
<dbReference type="SUPFAM" id="SSF51735">
    <property type="entry name" value="NAD(P)-binding Rossmann-fold domains"/>
    <property type="match status" value="1"/>
</dbReference>
<name>A0A077X071_9FUNG</name>
<sequence length="232" mass="24724">MGLTWVVTGTSRGIGAEFVKQLKNKGDTVIACARNPDGSDALKSLVDGKQVHAVTMDVTDVASVKAATDKISQLAPEGIDILINNSGVGTMKTDVLDIPPEAYINDFTTNVVGTSNVIQALVPLLRKRDTRRIINISSILGSIENTTEGHGSSYRVSKAAVNMLTRAVAGQLKGEGFVVVCVHPGWVKTDMGTDRAPLTTDQSVGGMLSAFDKLNKDSNGTFFDYKGEQLPW</sequence>
<evidence type="ECO:0000313" key="5">
    <source>
        <dbReference type="EMBL" id="CDS12894.1"/>
    </source>
</evidence>
<proteinExistence type="inferred from homology"/>
<dbReference type="CDD" id="cd05325">
    <property type="entry name" value="carb_red_sniffer_like_SDR_c"/>
    <property type="match status" value="1"/>
</dbReference>
<protein>
    <submittedName>
        <fullName evidence="5">Uncharacterized protein</fullName>
    </submittedName>
</protein>
<dbReference type="EMBL" id="LK023368">
    <property type="protein sequence ID" value="CDS12894.1"/>
    <property type="molecule type" value="Genomic_DNA"/>
</dbReference>
<dbReference type="Pfam" id="PF00106">
    <property type="entry name" value="adh_short"/>
    <property type="match status" value="1"/>
</dbReference>
<dbReference type="AlphaFoldDB" id="A0A077X071"/>
<dbReference type="PANTHER" id="PTHR43544:SF7">
    <property type="entry name" value="NADB-LER2"/>
    <property type="match status" value="1"/>
</dbReference>
<evidence type="ECO:0000256" key="4">
    <source>
        <dbReference type="RuleBase" id="RU000363"/>
    </source>
</evidence>
<comment type="similarity">
    <text evidence="1 4">Belongs to the short-chain dehydrogenases/reductases (SDR) family.</text>
</comment>
<dbReference type="Gene3D" id="3.40.50.720">
    <property type="entry name" value="NAD(P)-binding Rossmann-like Domain"/>
    <property type="match status" value="1"/>
</dbReference>
<dbReference type="InterPro" id="IPR036291">
    <property type="entry name" value="NAD(P)-bd_dom_sf"/>
</dbReference>
<dbReference type="PANTHER" id="PTHR43544">
    <property type="entry name" value="SHORT-CHAIN DEHYDROGENASE/REDUCTASE"/>
    <property type="match status" value="1"/>
</dbReference>
<keyword evidence="2" id="KW-0521">NADP</keyword>
<organism evidence="5">
    <name type="scientific">Lichtheimia ramosa</name>
    <dbReference type="NCBI Taxonomy" id="688394"/>
    <lineage>
        <taxon>Eukaryota</taxon>
        <taxon>Fungi</taxon>
        <taxon>Fungi incertae sedis</taxon>
        <taxon>Mucoromycota</taxon>
        <taxon>Mucoromycotina</taxon>
        <taxon>Mucoromycetes</taxon>
        <taxon>Mucorales</taxon>
        <taxon>Lichtheimiaceae</taxon>
        <taxon>Lichtheimia</taxon>
    </lineage>
</organism>
<evidence type="ECO:0000256" key="1">
    <source>
        <dbReference type="ARBA" id="ARBA00006484"/>
    </source>
</evidence>
<dbReference type="InterPro" id="IPR051468">
    <property type="entry name" value="Fungal_SecMetab_SDRs"/>
</dbReference>